<proteinExistence type="predicted"/>
<dbReference type="GO" id="GO:0003677">
    <property type="term" value="F:DNA binding"/>
    <property type="evidence" value="ECO:0007669"/>
    <property type="project" value="InterPro"/>
</dbReference>
<dbReference type="AlphaFoldDB" id="A0AAE0WSJ5"/>
<gene>
    <name evidence="2" type="ORF">LTR78_002833</name>
</gene>
<name>A0AAE0WSJ5_9PEZI</name>
<evidence type="ECO:0000313" key="3">
    <source>
        <dbReference type="Proteomes" id="UP001274830"/>
    </source>
</evidence>
<evidence type="ECO:0000313" key="2">
    <source>
        <dbReference type="EMBL" id="KAK3677295.1"/>
    </source>
</evidence>
<dbReference type="InterPro" id="IPR032698">
    <property type="entry name" value="SirB1_N"/>
</dbReference>
<dbReference type="PROSITE" id="PS50181">
    <property type="entry name" value="FBOX"/>
    <property type="match status" value="1"/>
</dbReference>
<sequence>MSLLPFTNLPEELLEIIVTYLPPLDTVAFGRTCRRNNKTTYEPLIWRSHCVREFRYWQPSHDIEDRLEQPPAQTKWRALFVERKKRDKEAQQLFEALLKTQQHRIHRMEKVAKHGYDVKDLLLRERDHTPDDAEDVLARRYYADAILGQIHRATALEKWMRLQKQQMVRLEEVLGAYDLFVLAGKKGDLNDIDRELNRVADAIKSQDLHFDAWTIRDKAIAVARWLREHNLVGNPGEEDYHALRNNFISIALFDSPHTSLPLQSVAIYCAISRRLGIDARPSNYPHHVHAVIQTPLDTTLDGGPRSATRELDYDNPADIMHMDPWRSETELPREALSSRLLQMGAPRAQHSYHLGPSSTLEIALRTGRNIMNSVQQARDLQRQAGGDDGGEGEGPFYPDIDAAWYSMLWSMLVLGDTNAATTLHRRRQCLPYLIEHYQAHFPEDLGLIETLVIPMLGNEREHHVLLHLVTTARTGDANARPISKRPSRDQLRAGLFPIPGTGGVGCKIGTLFRHRRYGYEGVVVGWDTKCSAEPRWIEQMGVDRLPRGREQPFYNVVAADKSVRYVAEENIEVVKEKPSRAVLALAGRWFKRWDGRAGVFVSNIRDEYPDD</sequence>
<feature type="domain" description="F-box" evidence="1">
    <location>
        <begin position="3"/>
        <end position="49"/>
    </location>
</feature>
<dbReference type="InterPro" id="IPR001810">
    <property type="entry name" value="F-box_dom"/>
</dbReference>
<dbReference type="SMART" id="SM00992">
    <property type="entry name" value="YccV-like"/>
    <property type="match status" value="1"/>
</dbReference>
<dbReference type="Pfam" id="PF08755">
    <property type="entry name" value="YccV-like"/>
    <property type="match status" value="1"/>
</dbReference>
<comment type="caution">
    <text evidence="2">The sequence shown here is derived from an EMBL/GenBank/DDBJ whole genome shotgun (WGS) entry which is preliminary data.</text>
</comment>
<reference evidence="2" key="1">
    <citation type="submission" date="2023-07" db="EMBL/GenBank/DDBJ databases">
        <title>Black Yeasts Isolated from many extreme environments.</title>
        <authorList>
            <person name="Coleine C."/>
            <person name="Stajich J.E."/>
            <person name="Selbmann L."/>
        </authorList>
    </citation>
    <scope>NUCLEOTIDE SEQUENCE</scope>
    <source>
        <strain evidence="2">CCFEE 5485</strain>
    </source>
</reference>
<dbReference type="InterPro" id="IPR011722">
    <property type="entry name" value="Hemimethylated_DNA-bd_dom"/>
</dbReference>
<dbReference type="Pfam" id="PF12937">
    <property type="entry name" value="F-box-like"/>
    <property type="match status" value="1"/>
</dbReference>
<dbReference type="Gene3D" id="1.20.1280.50">
    <property type="match status" value="1"/>
</dbReference>
<dbReference type="Gene3D" id="2.30.30.390">
    <property type="entry name" value="Hemimethylated DNA-binding domain"/>
    <property type="match status" value="1"/>
</dbReference>
<dbReference type="InterPro" id="IPR036623">
    <property type="entry name" value="Hemimethylated_DNA-bd_sf"/>
</dbReference>
<keyword evidence="3" id="KW-1185">Reference proteome</keyword>
<dbReference type="PANTHER" id="PTHR31350">
    <property type="entry name" value="SI:DKEY-261L7.2"/>
    <property type="match status" value="1"/>
</dbReference>
<dbReference type="Pfam" id="PF13369">
    <property type="entry name" value="Transglut_core2"/>
    <property type="match status" value="1"/>
</dbReference>
<evidence type="ECO:0000259" key="1">
    <source>
        <dbReference type="PROSITE" id="PS50181"/>
    </source>
</evidence>
<dbReference type="InterPro" id="IPR036047">
    <property type="entry name" value="F-box-like_dom_sf"/>
</dbReference>
<dbReference type="Proteomes" id="UP001274830">
    <property type="component" value="Unassembled WGS sequence"/>
</dbReference>
<organism evidence="2 3">
    <name type="scientific">Recurvomyces mirabilis</name>
    <dbReference type="NCBI Taxonomy" id="574656"/>
    <lineage>
        <taxon>Eukaryota</taxon>
        <taxon>Fungi</taxon>
        <taxon>Dikarya</taxon>
        <taxon>Ascomycota</taxon>
        <taxon>Pezizomycotina</taxon>
        <taxon>Dothideomycetes</taxon>
        <taxon>Dothideomycetidae</taxon>
        <taxon>Mycosphaerellales</taxon>
        <taxon>Teratosphaeriaceae</taxon>
        <taxon>Recurvomyces</taxon>
    </lineage>
</organism>
<dbReference type="PANTHER" id="PTHR31350:SF27">
    <property type="entry name" value="HEMIMETHYLATED DNA-BINDING DOMAIN-CONTAINING PROTEIN"/>
    <property type="match status" value="1"/>
</dbReference>
<accession>A0AAE0WSJ5</accession>
<dbReference type="SUPFAM" id="SSF141255">
    <property type="entry name" value="YccV-like"/>
    <property type="match status" value="1"/>
</dbReference>
<protein>
    <recommendedName>
        <fullName evidence="1">F-box domain-containing protein</fullName>
    </recommendedName>
</protein>
<dbReference type="NCBIfam" id="TIGR02097">
    <property type="entry name" value="yccV"/>
    <property type="match status" value="1"/>
</dbReference>
<dbReference type="EMBL" id="JAUTXT010000007">
    <property type="protein sequence ID" value="KAK3677295.1"/>
    <property type="molecule type" value="Genomic_DNA"/>
</dbReference>
<dbReference type="SUPFAM" id="SSF81383">
    <property type="entry name" value="F-box domain"/>
    <property type="match status" value="1"/>
</dbReference>